<evidence type="ECO:0008006" key="3">
    <source>
        <dbReference type="Google" id="ProtNLM"/>
    </source>
</evidence>
<dbReference type="Proteomes" id="UP001500582">
    <property type="component" value="Unassembled WGS sequence"/>
</dbReference>
<evidence type="ECO:0000313" key="1">
    <source>
        <dbReference type="EMBL" id="GAA4326492.1"/>
    </source>
</evidence>
<evidence type="ECO:0000313" key="2">
    <source>
        <dbReference type="Proteomes" id="UP001500582"/>
    </source>
</evidence>
<proteinExistence type="predicted"/>
<dbReference type="EMBL" id="BAABFT010000007">
    <property type="protein sequence ID" value="GAA4326492.1"/>
    <property type="molecule type" value="Genomic_DNA"/>
</dbReference>
<sequence>MDIDPVSSEEDGQTIFNGVYILTASPYHPEGDSADDDEPMDIIPAGEIAMHQDNKHEWVYVGRYLNEVEQEKIAEAIQAYDEKKPWLREDSDDVPL</sequence>
<gene>
    <name evidence="1" type="ORF">GCM10023149_29360</name>
</gene>
<organism evidence="1 2">
    <name type="scientific">Mucilaginibacter gynuensis</name>
    <dbReference type="NCBI Taxonomy" id="1302236"/>
    <lineage>
        <taxon>Bacteria</taxon>
        <taxon>Pseudomonadati</taxon>
        <taxon>Bacteroidota</taxon>
        <taxon>Sphingobacteriia</taxon>
        <taxon>Sphingobacteriales</taxon>
        <taxon>Sphingobacteriaceae</taxon>
        <taxon>Mucilaginibacter</taxon>
    </lineage>
</organism>
<dbReference type="RefSeq" id="WP_345211865.1">
    <property type="nucleotide sequence ID" value="NZ_BAABFT010000007.1"/>
</dbReference>
<name>A0ABP8GLM8_9SPHI</name>
<reference evidence="2" key="1">
    <citation type="journal article" date="2019" name="Int. J. Syst. Evol. Microbiol.">
        <title>The Global Catalogue of Microorganisms (GCM) 10K type strain sequencing project: providing services to taxonomists for standard genome sequencing and annotation.</title>
        <authorList>
            <consortium name="The Broad Institute Genomics Platform"/>
            <consortium name="The Broad Institute Genome Sequencing Center for Infectious Disease"/>
            <person name="Wu L."/>
            <person name="Ma J."/>
        </authorList>
    </citation>
    <scope>NUCLEOTIDE SEQUENCE [LARGE SCALE GENOMIC DNA]</scope>
    <source>
        <strain evidence="2">JCM 17705</strain>
    </source>
</reference>
<keyword evidence="2" id="KW-1185">Reference proteome</keyword>
<comment type="caution">
    <text evidence="1">The sequence shown here is derived from an EMBL/GenBank/DDBJ whole genome shotgun (WGS) entry which is preliminary data.</text>
</comment>
<protein>
    <recommendedName>
        <fullName evidence="3">DUF4288 domain-containing protein</fullName>
    </recommendedName>
</protein>
<accession>A0ABP8GLM8</accession>